<dbReference type="GO" id="GO:0005524">
    <property type="term" value="F:ATP binding"/>
    <property type="evidence" value="ECO:0007669"/>
    <property type="project" value="UniProtKB-KW"/>
</dbReference>
<dbReference type="PANTHER" id="PTHR42939">
    <property type="entry name" value="ABC TRANSPORTER ATP-BINDING PROTEIN ALBC-RELATED"/>
    <property type="match status" value="1"/>
</dbReference>
<feature type="domain" description="ABC transporter" evidence="4">
    <location>
        <begin position="3"/>
        <end position="234"/>
    </location>
</feature>
<accession>A0A9D2ENV6</accession>
<proteinExistence type="predicted"/>
<protein>
    <submittedName>
        <fullName evidence="5">ABC transporter ATP-binding protein</fullName>
    </submittedName>
</protein>
<dbReference type="Proteomes" id="UP000824049">
    <property type="component" value="Unassembled WGS sequence"/>
</dbReference>
<evidence type="ECO:0000313" key="5">
    <source>
        <dbReference type="EMBL" id="HIZ40697.1"/>
    </source>
</evidence>
<gene>
    <name evidence="5" type="ORF">H9968_12410</name>
</gene>
<evidence type="ECO:0000256" key="1">
    <source>
        <dbReference type="ARBA" id="ARBA00022448"/>
    </source>
</evidence>
<dbReference type="AlphaFoldDB" id="A0A9D2ENV6"/>
<dbReference type="EMBL" id="DXBR01000112">
    <property type="protein sequence ID" value="HIZ40697.1"/>
    <property type="molecule type" value="Genomic_DNA"/>
</dbReference>
<dbReference type="Gene3D" id="3.40.50.300">
    <property type="entry name" value="P-loop containing nucleotide triphosphate hydrolases"/>
    <property type="match status" value="1"/>
</dbReference>
<name>A0A9D2ENV6_9FIRM</name>
<dbReference type="InterPro" id="IPR027417">
    <property type="entry name" value="P-loop_NTPase"/>
</dbReference>
<evidence type="ECO:0000259" key="4">
    <source>
        <dbReference type="PROSITE" id="PS50893"/>
    </source>
</evidence>
<reference evidence="5" key="1">
    <citation type="journal article" date="2021" name="PeerJ">
        <title>Extensive microbial diversity within the chicken gut microbiome revealed by metagenomics and culture.</title>
        <authorList>
            <person name="Gilroy R."/>
            <person name="Ravi A."/>
            <person name="Getino M."/>
            <person name="Pursley I."/>
            <person name="Horton D.L."/>
            <person name="Alikhan N.F."/>
            <person name="Baker D."/>
            <person name="Gharbi K."/>
            <person name="Hall N."/>
            <person name="Watson M."/>
            <person name="Adriaenssens E.M."/>
            <person name="Foster-Nyarko E."/>
            <person name="Jarju S."/>
            <person name="Secka A."/>
            <person name="Antonio M."/>
            <person name="Oren A."/>
            <person name="Chaudhuri R.R."/>
            <person name="La Ragione R."/>
            <person name="Hildebrand F."/>
            <person name="Pallen M.J."/>
        </authorList>
    </citation>
    <scope>NUCLEOTIDE SEQUENCE</scope>
    <source>
        <strain evidence="5">CHK179-28034</strain>
    </source>
</reference>
<evidence type="ECO:0000313" key="6">
    <source>
        <dbReference type="Proteomes" id="UP000824049"/>
    </source>
</evidence>
<dbReference type="PANTHER" id="PTHR42939:SF3">
    <property type="entry name" value="ABC TRANSPORTER ATP-BINDING COMPONENT"/>
    <property type="match status" value="1"/>
</dbReference>
<dbReference type="InterPro" id="IPR051782">
    <property type="entry name" value="ABC_Transporter_VariousFunc"/>
</dbReference>
<comment type="caution">
    <text evidence="5">The sequence shown here is derived from an EMBL/GenBank/DDBJ whole genome shotgun (WGS) entry which is preliminary data.</text>
</comment>
<dbReference type="Pfam" id="PF00005">
    <property type="entry name" value="ABC_tran"/>
    <property type="match status" value="1"/>
</dbReference>
<organism evidence="5 6">
    <name type="scientific">Candidatus Anaerobutyricum stercoris</name>
    <dbReference type="NCBI Taxonomy" id="2838457"/>
    <lineage>
        <taxon>Bacteria</taxon>
        <taxon>Bacillati</taxon>
        <taxon>Bacillota</taxon>
        <taxon>Clostridia</taxon>
        <taxon>Lachnospirales</taxon>
        <taxon>Lachnospiraceae</taxon>
        <taxon>Anaerobutyricum</taxon>
    </lineage>
</organism>
<keyword evidence="3 5" id="KW-0067">ATP-binding</keyword>
<dbReference type="CDD" id="cd03230">
    <property type="entry name" value="ABC_DR_subfamily_A"/>
    <property type="match status" value="1"/>
</dbReference>
<dbReference type="PROSITE" id="PS50893">
    <property type="entry name" value="ABC_TRANSPORTER_2"/>
    <property type="match status" value="1"/>
</dbReference>
<dbReference type="InterPro" id="IPR003439">
    <property type="entry name" value="ABC_transporter-like_ATP-bd"/>
</dbReference>
<dbReference type="InterPro" id="IPR003593">
    <property type="entry name" value="AAA+_ATPase"/>
</dbReference>
<evidence type="ECO:0000256" key="3">
    <source>
        <dbReference type="ARBA" id="ARBA00022840"/>
    </source>
</evidence>
<keyword evidence="2" id="KW-0547">Nucleotide-binding</keyword>
<keyword evidence="1" id="KW-0813">Transport</keyword>
<dbReference type="GO" id="GO:0016887">
    <property type="term" value="F:ATP hydrolysis activity"/>
    <property type="evidence" value="ECO:0007669"/>
    <property type="project" value="InterPro"/>
</dbReference>
<reference evidence="5" key="2">
    <citation type="submission" date="2021-04" db="EMBL/GenBank/DDBJ databases">
        <authorList>
            <person name="Gilroy R."/>
        </authorList>
    </citation>
    <scope>NUCLEOTIDE SEQUENCE</scope>
    <source>
        <strain evidence="5">CHK179-28034</strain>
    </source>
</reference>
<evidence type="ECO:0000256" key="2">
    <source>
        <dbReference type="ARBA" id="ARBA00022741"/>
    </source>
</evidence>
<dbReference type="SUPFAM" id="SSF52540">
    <property type="entry name" value="P-loop containing nucleoside triphosphate hydrolases"/>
    <property type="match status" value="1"/>
</dbReference>
<dbReference type="SMART" id="SM00382">
    <property type="entry name" value="AAA"/>
    <property type="match status" value="1"/>
</dbReference>
<sequence length="295" mass="33040">MNTLLHPILEVHHLNKSYKNFALQDVSFSLPEGCITGFIGANGAGKTTTLHTLLGLAGADSGDIRFFGMDMREQAKEIKNRIGVVLDSNCFYEALTLNQMKNIIAPAYSRWCEEDYQRYLRTFSLNPKQTIKTLSKGMRVKYALTLALSHKAEFLIMDEPTSGLDPLIRSQVLGILADYMENGGRGVFFSTHITSDLDKIADTLILIDDGKILFQEEKDVLLDSYRIVKGDVCWLTADTRPLFINVSETAFGFTALTRQAARVQAMMPEAVMERPHIEDIMLGVIGENVPAKERR</sequence>